<keyword evidence="2" id="KW-1185">Reference proteome</keyword>
<dbReference type="Proteomes" id="UP001153331">
    <property type="component" value="Unassembled WGS sequence"/>
</dbReference>
<organism evidence="1 2">
    <name type="scientific">Boeremia exigua</name>
    <dbReference type="NCBI Taxonomy" id="749465"/>
    <lineage>
        <taxon>Eukaryota</taxon>
        <taxon>Fungi</taxon>
        <taxon>Dikarya</taxon>
        <taxon>Ascomycota</taxon>
        <taxon>Pezizomycotina</taxon>
        <taxon>Dothideomycetes</taxon>
        <taxon>Pleosporomycetidae</taxon>
        <taxon>Pleosporales</taxon>
        <taxon>Pleosporineae</taxon>
        <taxon>Didymellaceae</taxon>
        <taxon>Boeremia</taxon>
    </lineage>
</organism>
<proteinExistence type="predicted"/>
<protein>
    <submittedName>
        <fullName evidence="1">Uncharacterized protein</fullName>
    </submittedName>
</protein>
<accession>A0ACC2I118</accession>
<reference evidence="1" key="1">
    <citation type="submission" date="2022-11" db="EMBL/GenBank/DDBJ databases">
        <title>Genome Sequence of Boeremia exigua.</title>
        <authorList>
            <person name="Buettner E."/>
        </authorList>
    </citation>
    <scope>NUCLEOTIDE SEQUENCE</scope>
    <source>
        <strain evidence="1">CU02</strain>
    </source>
</reference>
<sequence>MQPPHEGSPIAQSALMAMAADLKLQPIIVAQALEYAFDNMSTFPSANQALCFGIVRQGHYVDMQLLHLALHKLRRNFGGALVDPDMQHVSMEPWSTQPTTHGYRRLSHAMTNNTQPRVGTPVASDFNNDGRCQTASTLSSCPRVGLWPMPRPRHPGLPTKVLSSAGTGSVYQRHPAETYGDVRL</sequence>
<dbReference type="EMBL" id="JAPHNI010000690">
    <property type="protein sequence ID" value="KAJ8108840.1"/>
    <property type="molecule type" value="Genomic_DNA"/>
</dbReference>
<evidence type="ECO:0000313" key="2">
    <source>
        <dbReference type="Proteomes" id="UP001153331"/>
    </source>
</evidence>
<evidence type="ECO:0000313" key="1">
    <source>
        <dbReference type="EMBL" id="KAJ8108840.1"/>
    </source>
</evidence>
<gene>
    <name evidence="1" type="ORF">OPT61_g7893</name>
</gene>
<name>A0ACC2I118_9PLEO</name>
<comment type="caution">
    <text evidence="1">The sequence shown here is derived from an EMBL/GenBank/DDBJ whole genome shotgun (WGS) entry which is preliminary data.</text>
</comment>